<evidence type="ECO:0000256" key="9">
    <source>
        <dbReference type="RuleBase" id="RU361162"/>
    </source>
</evidence>
<dbReference type="FunFam" id="3.30.200.20:FF:000091">
    <property type="entry name" value="Serine/threonine-protein kinase PLK"/>
    <property type="match status" value="1"/>
</dbReference>
<dbReference type="PROSITE" id="PS50078">
    <property type="entry name" value="POLO_BOX"/>
    <property type="match status" value="2"/>
</dbReference>
<dbReference type="Proteomes" id="UP001152795">
    <property type="component" value="Unassembled WGS sequence"/>
</dbReference>
<evidence type="ECO:0000256" key="7">
    <source>
        <dbReference type="ARBA" id="ARBA00047802"/>
    </source>
</evidence>
<feature type="compositionally biased region" description="Low complexity" evidence="10">
    <location>
        <begin position="402"/>
        <end position="418"/>
    </location>
</feature>
<dbReference type="GO" id="GO:0004674">
    <property type="term" value="F:protein serine/threonine kinase activity"/>
    <property type="evidence" value="ECO:0007669"/>
    <property type="project" value="UniProtKB-KW"/>
</dbReference>
<dbReference type="InterPro" id="IPR000959">
    <property type="entry name" value="POLO_box_dom"/>
</dbReference>
<dbReference type="InterPro" id="IPR033695">
    <property type="entry name" value="POLO_box_2"/>
</dbReference>
<dbReference type="EMBL" id="CACRXK020003481">
    <property type="protein sequence ID" value="CAB3998973.1"/>
    <property type="molecule type" value="Genomic_DNA"/>
</dbReference>
<dbReference type="GO" id="GO:0005737">
    <property type="term" value="C:cytoplasm"/>
    <property type="evidence" value="ECO:0007669"/>
    <property type="project" value="TreeGrafter"/>
</dbReference>
<evidence type="ECO:0000313" key="14">
    <source>
        <dbReference type="Proteomes" id="UP001152795"/>
    </source>
</evidence>
<evidence type="ECO:0000256" key="5">
    <source>
        <dbReference type="ARBA" id="ARBA00022777"/>
    </source>
</evidence>
<feature type="domain" description="Protein kinase" evidence="11">
    <location>
        <begin position="35"/>
        <end position="288"/>
    </location>
</feature>
<evidence type="ECO:0000256" key="1">
    <source>
        <dbReference type="ARBA" id="ARBA00022527"/>
    </source>
</evidence>
<dbReference type="GO" id="GO:0005634">
    <property type="term" value="C:nucleus"/>
    <property type="evidence" value="ECO:0007669"/>
    <property type="project" value="TreeGrafter"/>
</dbReference>
<dbReference type="GO" id="GO:0000776">
    <property type="term" value="C:kinetochore"/>
    <property type="evidence" value="ECO:0007669"/>
    <property type="project" value="TreeGrafter"/>
</dbReference>
<feature type="domain" description="POLO box" evidence="12">
    <location>
        <begin position="529"/>
        <end position="613"/>
    </location>
</feature>
<dbReference type="SUPFAM" id="SSF82615">
    <property type="entry name" value="Polo-box domain"/>
    <property type="match status" value="2"/>
</dbReference>
<proteinExistence type="inferred from homology"/>
<dbReference type="InterPro" id="IPR008271">
    <property type="entry name" value="Ser/Thr_kinase_AS"/>
</dbReference>
<dbReference type="GO" id="GO:0005813">
    <property type="term" value="C:centrosome"/>
    <property type="evidence" value="ECO:0007669"/>
    <property type="project" value="TreeGrafter"/>
</dbReference>
<evidence type="ECO:0000256" key="6">
    <source>
        <dbReference type="ARBA" id="ARBA00022840"/>
    </source>
</evidence>
<dbReference type="GO" id="GO:0005524">
    <property type="term" value="F:ATP binding"/>
    <property type="evidence" value="ECO:0007669"/>
    <property type="project" value="UniProtKB-UniRule"/>
</dbReference>
<organism evidence="13 14">
    <name type="scientific">Paramuricea clavata</name>
    <name type="common">Red gorgonian</name>
    <name type="synonym">Violescent sea-whip</name>
    <dbReference type="NCBI Taxonomy" id="317549"/>
    <lineage>
        <taxon>Eukaryota</taxon>
        <taxon>Metazoa</taxon>
        <taxon>Cnidaria</taxon>
        <taxon>Anthozoa</taxon>
        <taxon>Octocorallia</taxon>
        <taxon>Malacalcyonacea</taxon>
        <taxon>Plexauridae</taxon>
        <taxon>Paramuricea</taxon>
    </lineage>
</organism>
<dbReference type="OrthoDB" id="408964at2759"/>
<comment type="catalytic activity">
    <reaction evidence="8">
        <text>L-seryl-[protein] + ATP = O-phospho-L-seryl-[protein] + ADP + H(+)</text>
        <dbReference type="Rhea" id="RHEA:17989"/>
        <dbReference type="Rhea" id="RHEA-COMP:9863"/>
        <dbReference type="Rhea" id="RHEA-COMP:11604"/>
        <dbReference type="ChEBI" id="CHEBI:15378"/>
        <dbReference type="ChEBI" id="CHEBI:29999"/>
        <dbReference type="ChEBI" id="CHEBI:30616"/>
        <dbReference type="ChEBI" id="CHEBI:83421"/>
        <dbReference type="ChEBI" id="CHEBI:456216"/>
        <dbReference type="EC" id="2.7.11.21"/>
    </reaction>
</comment>
<dbReference type="PANTHER" id="PTHR24345">
    <property type="entry name" value="SERINE/THREONINE-PROTEIN KINASE PLK"/>
    <property type="match status" value="1"/>
</dbReference>
<keyword evidence="14" id="KW-1185">Reference proteome</keyword>
<dbReference type="InterPro" id="IPR011009">
    <property type="entry name" value="Kinase-like_dom_sf"/>
</dbReference>
<protein>
    <recommendedName>
        <fullName evidence="9">Serine/threonine-protein kinase PLK</fullName>
        <ecNumber evidence="9">2.7.11.21</ecNumber>
    </recommendedName>
    <alternativeName>
        <fullName evidence="9">Polo-like kinase</fullName>
    </alternativeName>
</protein>
<dbReference type="GO" id="GO:0007052">
    <property type="term" value="P:mitotic spindle organization"/>
    <property type="evidence" value="ECO:0007669"/>
    <property type="project" value="TreeGrafter"/>
</dbReference>
<gene>
    <name evidence="13" type="ORF">PACLA_8A064962</name>
</gene>
<dbReference type="SUPFAM" id="SSF56112">
    <property type="entry name" value="Protein kinase-like (PK-like)"/>
    <property type="match status" value="1"/>
</dbReference>
<evidence type="ECO:0000256" key="4">
    <source>
        <dbReference type="ARBA" id="ARBA00022741"/>
    </source>
</evidence>
<dbReference type="PROSITE" id="PS00107">
    <property type="entry name" value="PROTEIN_KINASE_ATP"/>
    <property type="match status" value="1"/>
</dbReference>
<evidence type="ECO:0000259" key="11">
    <source>
        <dbReference type="PROSITE" id="PS50011"/>
    </source>
</evidence>
<dbReference type="InterPro" id="IPR036947">
    <property type="entry name" value="POLO_box_dom_sf"/>
</dbReference>
<feature type="domain" description="POLO box" evidence="12">
    <location>
        <begin position="429"/>
        <end position="507"/>
    </location>
</feature>
<dbReference type="AlphaFoldDB" id="A0A6S7H7G7"/>
<sequence length="621" mass="70507">MLSSYKGTRNSKIAKCYPLPDVAQVVIDPDTQRRYFRGRLLGKGGFARCYEVTDMKTNQGYACKVVAKARIAKPHQRKKIVNEIEIHRSLNYPYVVGFHGFFEDDKNVYILLELCSRKSLVQLLKQRKSLLEPEVRYFMRQAIKACSYLHSQNIIHRDIKLGNFFINNDMQLKLGDFGLACRVGASTHDDMTVCGTPNYIAPEVLKKGRHGYEVDTWALGCVMYTLLVGRPPFETMSLKETYTRIKTNQYVIPSRISRSAAKLIQKFLSNNPQSRPCLHTVCETDEFFVKGFVPSSLPSSCCMVPPRFTALHRSSSTSEQKGTIKPTSDKINYVLTKLQLNDENTNDRSKWIDKETKSSCSSSPTQDPTIHLVSPDDLYRKLSACLTCMPKVSDSSPSVDISTTSTESTRLSSISTNDGSSSDTLRKLYVCKWVDYSNKYGFGAELSDGSVLVRFNDGSKMTLTRDRQLVRYCGKEKQICSFHPESAPEKLGRKVILLEYFATYMEKHLLKGTRQENTLSTLDRESTPFLAIWVRTQKAMVIYLSNGTMQVNFFGDHTKIILNPGAHDELVTFINENREHSDYILSNILQYGCPQNVATRLEYCKMMLRKLSGFASEETSI</sequence>
<evidence type="ECO:0000256" key="2">
    <source>
        <dbReference type="ARBA" id="ARBA00022679"/>
    </source>
</evidence>
<dbReference type="Pfam" id="PF00069">
    <property type="entry name" value="Pkinase"/>
    <property type="match status" value="1"/>
</dbReference>
<dbReference type="EC" id="2.7.11.21" evidence="9"/>
<dbReference type="CDD" id="cd13118">
    <property type="entry name" value="POLO_box_1"/>
    <property type="match status" value="1"/>
</dbReference>
<keyword evidence="1 9" id="KW-0723">Serine/threonine-protein kinase</keyword>
<dbReference type="PROSITE" id="PS00108">
    <property type="entry name" value="PROTEIN_KINASE_ST"/>
    <property type="match status" value="1"/>
</dbReference>
<dbReference type="CDD" id="cd13117">
    <property type="entry name" value="POLO_box_2"/>
    <property type="match status" value="1"/>
</dbReference>
<dbReference type="SMART" id="SM00220">
    <property type="entry name" value="S_TKc"/>
    <property type="match status" value="1"/>
</dbReference>
<comment type="catalytic activity">
    <reaction evidence="7 9">
        <text>L-threonyl-[protein] + ATP = O-phospho-L-threonyl-[protein] + ADP + H(+)</text>
        <dbReference type="Rhea" id="RHEA:46608"/>
        <dbReference type="Rhea" id="RHEA-COMP:11060"/>
        <dbReference type="Rhea" id="RHEA-COMP:11605"/>
        <dbReference type="ChEBI" id="CHEBI:15378"/>
        <dbReference type="ChEBI" id="CHEBI:30013"/>
        <dbReference type="ChEBI" id="CHEBI:30616"/>
        <dbReference type="ChEBI" id="CHEBI:61977"/>
        <dbReference type="ChEBI" id="CHEBI:456216"/>
        <dbReference type="EC" id="2.7.11.21"/>
    </reaction>
</comment>
<accession>A0A6S7H7G7</accession>
<evidence type="ECO:0000256" key="8">
    <source>
        <dbReference type="ARBA" id="ARBA00048347"/>
    </source>
</evidence>
<keyword evidence="2 9" id="KW-0808">Transferase</keyword>
<keyword evidence="6 9" id="KW-0067">ATP-binding</keyword>
<evidence type="ECO:0000313" key="13">
    <source>
        <dbReference type="EMBL" id="CAB3998973.1"/>
    </source>
</evidence>
<keyword evidence="3" id="KW-0677">Repeat</keyword>
<feature type="region of interest" description="Disordered" evidence="10">
    <location>
        <begin position="395"/>
        <end position="418"/>
    </location>
</feature>
<evidence type="ECO:0000256" key="3">
    <source>
        <dbReference type="ARBA" id="ARBA00022737"/>
    </source>
</evidence>
<dbReference type="Gene3D" id="1.10.510.10">
    <property type="entry name" value="Transferase(Phosphotransferase) domain 1"/>
    <property type="match status" value="1"/>
</dbReference>
<dbReference type="GO" id="GO:0000922">
    <property type="term" value="C:spindle pole"/>
    <property type="evidence" value="ECO:0007669"/>
    <property type="project" value="TreeGrafter"/>
</dbReference>
<name>A0A6S7H7G7_PARCT</name>
<evidence type="ECO:0000256" key="10">
    <source>
        <dbReference type="SAM" id="MobiDB-lite"/>
    </source>
</evidence>
<dbReference type="InterPro" id="IPR033701">
    <property type="entry name" value="POLO_box_1"/>
</dbReference>
<dbReference type="Pfam" id="PF00659">
    <property type="entry name" value="POLO_box"/>
    <property type="match status" value="2"/>
</dbReference>
<dbReference type="FunFam" id="1.10.510.10:FF:000571">
    <property type="entry name" value="Maternal embryonic leucine zipper kinase"/>
    <property type="match status" value="1"/>
</dbReference>
<dbReference type="Gene3D" id="3.30.200.20">
    <property type="entry name" value="Phosphorylase Kinase, domain 1"/>
    <property type="match status" value="1"/>
</dbReference>
<dbReference type="PANTHER" id="PTHR24345:SF0">
    <property type="entry name" value="CELL CYCLE SERINE_THREONINE-PROTEIN KINASE CDC5_MSD2"/>
    <property type="match status" value="1"/>
</dbReference>
<comment type="caution">
    <text evidence="13">The sequence shown here is derived from an EMBL/GenBank/DDBJ whole genome shotgun (WGS) entry which is preliminary data.</text>
</comment>
<dbReference type="InterPro" id="IPR017441">
    <property type="entry name" value="Protein_kinase_ATP_BS"/>
</dbReference>
<reference evidence="13" key="1">
    <citation type="submission" date="2020-04" db="EMBL/GenBank/DDBJ databases">
        <authorList>
            <person name="Alioto T."/>
            <person name="Alioto T."/>
            <person name="Gomez Garrido J."/>
        </authorList>
    </citation>
    <scope>NUCLEOTIDE SEQUENCE</scope>
    <source>
        <strain evidence="13">A484AB</strain>
    </source>
</reference>
<dbReference type="PROSITE" id="PS50011">
    <property type="entry name" value="PROTEIN_KINASE_DOM"/>
    <property type="match status" value="1"/>
</dbReference>
<dbReference type="InterPro" id="IPR000719">
    <property type="entry name" value="Prot_kinase_dom"/>
</dbReference>
<comment type="similarity">
    <text evidence="9">Belongs to the protein kinase superfamily. Ser/Thr protein kinase family. CDC5/Polo subfamily.</text>
</comment>
<evidence type="ECO:0000259" key="12">
    <source>
        <dbReference type="PROSITE" id="PS50078"/>
    </source>
</evidence>
<keyword evidence="4 9" id="KW-0547">Nucleotide-binding</keyword>
<keyword evidence="5 9" id="KW-0418">Kinase</keyword>
<dbReference type="CDD" id="cd14099">
    <property type="entry name" value="STKc_PLK"/>
    <property type="match status" value="1"/>
</dbReference>
<dbReference type="Gene3D" id="3.30.1120.30">
    <property type="entry name" value="POLO box domain"/>
    <property type="match status" value="2"/>
</dbReference>